<keyword evidence="3" id="KW-1185">Reference proteome</keyword>
<sequence length="374" mass="43364">MKLSRTYNRKKLELTSFYNLIDHISQLSGEKYSSSYSIEVENDEYTFDTIEELKSKIHLKYKYIGANIYWKGVAFAYNYFSNHKTKIEIKGHKELIDSVIELLDESIFVEEKEDAPSNSLQKGKTFKGVFIDRRDIKSLLEEHFKDGQYSTLKTKRNNERWEFGNLNDFLSYYDKECDEFSINVSTSKVSLWLDSHSRFELVVIVRSTFAHLVRSIFSEVESLVSKSHVEISKDIAKDKIVVFIGHGGNKQWRELKDHLSDLHNIKVEAFESGARAGHHIRDILEDMSTKSTFAIMVMTGEDETKDGKMRARQNVIHEIGLFQGKLGFNRAIVAMENDTEEFSNINGVQQLRFSKNNIKEIFGDVVATIKREFD</sequence>
<evidence type="ECO:0000313" key="3">
    <source>
        <dbReference type="Proteomes" id="UP000198510"/>
    </source>
</evidence>
<organism evidence="2 3">
    <name type="scientific">Catalinimonas alkaloidigena</name>
    <dbReference type="NCBI Taxonomy" id="1075417"/>
    <lineage>
        <taxon>Bacteria</taxon>
        <taxon>Pseudomonadati</taxon>
        <taxon>Bacteroidota</taxon>
        <taxon>Cytophagia</taxon>
        <taxon>Cytophagales</taxon>
        <taxon>Catalimonadaceae</taxon>
        <taxon>Catalinimonas</taxon>
    </lineage>
</organism>
<dbReference type="EMBL" id="FNFO01000002">
    <property type="protein sequence ID" value="SDK43332.1"/>
    <property type="molecule type" value="Genomic_DNA"/>
</dbReference>
<dbReference type="RefSeq" id="WP_089680603.1">
    <property type="nucleotide sequence ID" value="NZ_FNFO01000002.1"/>
</dbReference>
<dbReference type="InterPro" id="IPR019302">
    <property type="entry name" value="CAP12/PCTIR_TIR_dom"/>
</dbReference>
<evidence type="ECO:0000259" key="1">
    <source>
        <dbReference type="Pfam" id="PF10137"/>
    </source>
</evidence>
<gene>
    <name evidence="2" type="ORF">SAMN05421823_102722</name>
</gene>
<proteinExistence type="predicted"/>
<protein>
    <submittedName>
        <fullName evidence="2">Predicted nucleotide-binding protein containing TIR-like domain-containing protein</fullName>
    </submittedName>
</protein>
<dbReference type="Proteomes" id="UP000198510">
    <property type="component" value="Unassembled WGS sequence"/>
</dbReference>
<name>A0A1G9BV43_9BACT</name>
<dbReference type="GO" id="GO:0050135">
    <property type="term" value="F:NADP+ nucleosidase activity"/>
    <property type="evidence" value="ECO:0007669"/>
    <property type="project" value="InterPro"/>
</dbReference>
<dbReference type="Pfam" id="PF10137">
    <property type="entry name" value="CAP12-PCTIR_TIR"/>
    <property type="match status" value="1"/>
</dbReference>
<reference evidence="2 3" key="1">
    <citation type="submission" date="2016-10" db="EMBL/GenBank/DDBJ databases">
        <authorList>
            <person name="de Groot N.N."/>
        </authorList>
    </citation>
    <scope>NUCLEOTIDE SEQUENCE [LARGE SCALE GENOMIC DNA]</scope>
    <source>
        <strain evidence="2 3">DSM 25186</strain>
    </source>
</reference>
<accession>A0A1G9BV43</accession>
<evidence type="ECO:0000313" key="2">
    <source>
        <dbReference type="EMBL" id="SDK43332.1"/>
    </source>
</evidence>
<dbReference type="OrthoDB" id="5497289at2"/>
<feature type="domain" description="CD-NTase-associated protein 12/Pycsar effector protein TIR" evidence="1">
    <location>
        <begin position="242"/>
        <end position="354"/>
    </location>
</feature>
<dbReference type="AlphaFoldDB" id="A0A1G9BV43"/>